<keyword evidence="3" id="KW-0805">Transcription regulation</keyword>
<dbReference type="FunFam" id="1.10.10.60:FF:000060">
    <property type="entry name" value="MYB transcription factor"/>
    <property type="match status" value="1"/>
</dbReference>
<evidence type="ECO:0000256" key="5">
    <source>
        <dbReference type="ARBA" id="ARBA00023163"/>
    </source>
</evidence>
<dbReference type="CDD" id="cd00167">
    <property type="entry name" value="SANT"/>
    <property type="match status" value="2"/>
</dbReference>
<feature type="domain" description="Myb-like" evidence="8">
    <location>
        <begin position="65"/>
        <end position="115"/>
    </location>
</feature>
<dbReference type="SMART" id="SM00717">
    <property type="entry name" value="SANT"/>
    <property type="match status" value="2"/>
</dbReference>
<feature type="domain" description="Myb-like" evidence="8">
    <location>
        <begin position="18"/>
        <end position="64"/>
    </location>
</feature>
<evidence type="ECO:0000313" key="10">
    <source>
        <dbReference type="EMBL" id="KAK6922814.1"/>
    </source>
</evidence>
<evidence type="ECO:0000313" key="11">
    <source>
        <dbReference type="Proteomes" id="UP001370490"/>
    </source>
</evidence>
<evidence type="ECO:0000256" key="1">
    <source>
        <dbReference type="ARBA" id="ARBA00004123"/>
    </source>
</evidence>
<dbReference type="Gene3D" id="1.10.10.60">
    <property type="entry name" value="Homeodomain-like"/>
    <property type="match status" value="2"/>
</dbReference>
<dbReference type="GO" id="GO:0005634">
    <property type="term" value="C:nucleus"/>
    <property type="evidence" value="ECO:0007669"/>
    <property type="project" value="UniProtKB-SubCell"/>
</dbReference>
<dbReference type="PROSITE" id="PS51294">
    <property type="entry name" value="HTH_MYB"/>
    <property type="match status" value="2"/>
</dbReference>
<evidence type="ECO:0000256" key="7">
    <source>
        <dbReference type="SAM" id="MobiDB-lite"/>
    </source>
</evidence>
<evidence type="ECO:0000256" key="6">
    <source>
        <dbReference type="ARBA" id="ARBA00023242"/>
    </source>
</evidence>
<reference evidence="10 11" key="1">
    <citation type="submission" date="2023-12" db="EMBL/GenBank/DDBJ databases">
        <title>A high-quality genome assembly for Dillenia turbinata (Dilleniales).</title>
        <authorList>
            <person name="Chanderbali A."/>
        </authorList>
    </citation>
    <scope>NUCLEOTIDE SEQUENCE [LARGE SCALE GENOMIC DNA]</scope>
    <source>
        <strain evidence="10">LSX21</strain>
        <tissue evidence="10">Leaf</tissue>
    </source>
</reference>
<dbReference type="InterPro" id="IPR050560">
    <property type="entry name" value="MYB_TF"/>
</dbReference>
<dbReference type="SUPFAM" id="SSF46689">
    <property type="entry name" value="Homeodomain-like"/>
    <property type="match status" value="1"/>
</dbReference>
<dbReference type="PANTHER" id="PTHR45614:SF221">
    <property type="entry name" value="MYB DOMAIN PROTEIN 110"/>
    <property type="match status" value="1"/>
</dbReference>
<dbReference type="InterPro" id="IPR017930">
    <property type="entry name" value="Myb_dom"/>
</dbReference>
<dbReference type="PANTHER" id="PTHR45614">
    <property type="entry name" value="MYB PROTEIN-RELATED"/>
    <property type="match status" value="1"/>
</dbReference>
<evidence type="ECO:0000259" key="9">
    <source>
        <dbReference type="PROSITE" id="PS51294"/>
    </source>
</evidence>
<evidence type="ECO:0000256" key="4">
    <source>
        <dbReference type="ARBA" id="ARBA00023125"/>
    </source>
</evidence>
<gene>
    <name evidence="10" type="ORF">RJ641_011118</name>
</gene>
<evidence type="ECO:0000256" key="3">
    <source>
        <dbReference type="ARBA" id="ARBA00023015"/>
    </source>
</evidence>
<feature type="compositionally biased region" description="Basic and acidic residues" evidence="7">
    <location>
        <begin position="125"/>
        <end position="140"/>
    </location>
</feature>
<feature type="region of interest" description="Disordered" evidence="7">
    <location>
        <begin position="125"/>
        <end position="154"/>
    </location>
</feature>
<keyword evidence="4" id="KW-0238">DNA-binding</keyword>
<keyword evidence="11" id="KW-1185">Reference proteome</keyword>
<dbReference type="PROSITE" id="PS50090">
    <property type="entry name" value="MYB_LIKE"/>
    <property type="match status" value="2"/>
</dbReference>
<keyword evidence="2" id="KW-0677">Repeat</keyword>
<feature type="domain" description="HTH myb-type" evidence="9">
    <location>
        <begin position="69"/>
        <end position="119"/>
    </location>
</feature>
<dbReference type="Pfam" id="PF13921">
    <property type="entry name" value="Myb_DNA-bind_6"/>
    <property type="match status" value="1"/>
</dbReference>
<proteinExistence type="predicted"/>
<keyword evidence="6" id="KW-0539">Nucleus</keyword>
<dbReference type="GO" id="GO:0000978">
    <property type="term" value="F:RNA polymerase II cis-regulatory region sequence-specific DNA binding"/>
    <property type="evidence" value="ECO:0007669"/>
    <property type="project" value="TreeGrafter"/>
</dbReference>
<feature type="compositionally biased region" description="Polar residues" evidence="7">
    <location>
        <begin position="141"/>
        <end position="152"/>
    </location>
</feature>
<evidence type="ECO:0000256" key="2">
    <source>
        <dbReference type="ARBA" id="ARBA00022737"/>
    </source>
</evidence>
<comment type="subcellular location">
    <subcellularLocation>
        <location evidence="1">Nucleus</location>
    </subcellularLocation>
</comment>
<comment type="caution">
    <text evidence="10">The sequence shown here is derived from an EMBL/GenBank/DDBJ whole genome shotgun (WGS) entry which is preliminary data.</text>
</comment>
<protein>
    <submittedName>
        <fullName evidence="10">Uncharacterized protein</fullName>
    </submittedName>
</protein>
<dbReference type="InterPro" id="IPR009057">
    <property type="entry name" value="Homeodomain-like_sf"/>
</dbReference>
<accession>A0AAN8Z1D2</accession>
<dbReference type="InterPro" id="IPR001005">
    <property type="entry name" value="SANT/Myb"/>
</dbReference>
<dbReference type="Proteomes" id="UP001370490">
    <property type="component" value="Unassembled WGS sequence"/>
</dbReference>
<sequence>MEEALDGSSCEEGKNCLRGHWRPSEDEQLRKLVEKYGPQNWNSIAEKLEGRSGKSCRLRWFNQLNPEINKNPFTDEEEERLLAAHALHGNKWALIAKFLPGRTDNAIKNHYHVITARRERQVRRIHDNKRSRSSFQDHEVSFTNNPSSSPSLGKNGILHSSSSNFLSSYKWSSTKPTFKVPLFDVFGGERRGCFMRPYEDCKSKLGFLDHGLQDPYGKKGMLFPCNPSAAWGSTRLTKISPFDLVYGGTSWKDHSSSSSCITDRSYDTIGNDPNSGHNYRNVQFSGANEYQSHEMMIRSGLVRSGGDHLSTFSNVLRPSTSYNVDDPLKHKGPLIDFLGPSKLEVSESIKNKDEVSFIDFLGVGN</sequence>
<keyword evidence="5" id="KW-0804">Transcription</keyword>
<dbReference type="EMBL" id="JBAMMX010000018">
    <property type="protein sequence ID" value="KAK6922814.1"/>
    <property type="molecule type" value="Genomic_DNA"/>
</dbReference>
<name>A0AAN8Z1D2_9MAGN</name>
<dbReference type="AlphaFoldDB" id="A0AAN8Z1D2"/>
<organism evidence="10 11">
    <name type="scientific">Dillenia turbinata</name>
    <dbReference type="NCBI Taxonomy" id="194707"/>
    <lineage>
        <taxon>Eukaryota</taxon>
        <taxon>Viridiplantae</taxon>
        <taxon>Streptophyta</taxon>
        <taxon>Embryophyta</taxon>
        <taxon>Tracheophyta</taxon>
        <taxon>Spermatophyta</taxon>
        <taxon>Magnoliopsida</taxon>
        <taxon>eudicotyledons</taxon>
        <taxon>Gunneridae</taxon>
        <taxon>Pentapetalae</taxon>
        <taxon>Dilleniales</taxon>
        <taxon>Dilleniaceae</taxon>
        <taxon>Dillenia</taxon>
    </lineage>
</organism>
<evidence type="ECO:0000259" key="8">
    <source>
        <dbReference type="PROSITE" id="PS50090"/>
    </source>
</evidence>
<dbReference type="GO" id="GO:0000981">
    <property type="term" value="F:DNA-binding transcription factor activity, RNA polymerase II-specific"/>
    <property type="evidence" value="ECO:0007669"/>
    <property type="project" value="TreeGrafter"/>
</dbReference>
<feature type="domain" description="HTH myb-type" evidence="9">
    <location>
        <begin position="13"/>
        <end position="68"/>
    </location>
</feature>